<dbReference type="AlphaFoldDB" id="A0A936YQD6"/>
<feature type="transmembrane region" description="Helical" evidence="1">
    <location>
        <begin position="111"/>
        <end position="128"/>
    </location>
</feature>
<name>A0A936YQD6_9HYPH</name>
<evidence type="ECO:0008006" key="4">
    <source>
        <dbReference type="Google" id="ProtNLM"/>
    </source>
</evidence>
<keyword evidence="1" id="KW-0472">Membrane</keyword>
<proteinExistence type="predicted"/>
<comment type="caution">
    <text evidence="2">The sequence shown here is derived from an EMBL/GenBank/DDBJ whole genome shotgun (WGS) entry which is preliminary data.</text>
</comment>
<evidence type="ECO:0000313" key="3">
    <source>
        <dbReference type="Proteomes" id="UP000633219"/>
    </source>
</evidence>
<organism evidence="2 3">
    <name type="scientific">Rhizobium setariae</name>
    <dbReference type="NCBI Taxonomy" id="2801340"/>
    <lineage>
        <taxon>Bacteria</taxon>
        <taxon>Pseudomonadati</taxon>
        <taxon>Pseudomonadota</taxon>
        <taxon>Alphaproteobacteria</taxon>
        <taxon>Hyphomicrobiales</taxon>
        <taxon>Rhizobiaceae</taxon>
        <taxon>Rhizobium/Agrobacterium group</taxon>
        <taxon>Rhizobium</taxon>
    </lineage>
</organism>
<accession>A0A936YQD6</accession>
<keyword evidence="1" id="KW-0812">Transmembrane</keyword>
<keyword evidence="3" id="KW-1185">Reference proteome</keyword>
<sequence length="133" mass="13679">MADLFAAYVARMEASGERVVVTIIAYAVITLLLLVALGASIYAAATAVALAYGPVAAALSVAVFALVAALAVLGWLGYRRRSLRRRRLLRKATQPALTAAAMQALPVALRASPLGTLAAVAAAAYVLAKASQK</sequence>
<gene>
    <name evidence="2" type="ORF">JJB09_01275</name>
</gene>
<keyword evidence="1" id="KW-1133">Transmembrane helix</keyword>
<dbReference type="RefSeq" id="WP_201651983.1">
    <property type="nucleotide sequence ID" value="NZ_JAEQNC010000001.1"/>
</dbReference>
<evidence type="ECO:0000313" key="2">
    <source>
        <dbReference type="EMBL" id="MBL0370647.1"/>
    </source>
</evidence>
<evidence type="ECO:0000256" key="1">
    <source>
        <dbReference type="SAM" id="Phobius"/>
    </source>
</evidence>
<dbReference type="EMBL" id="JAEQNC010000001">
    <property type="protein sequence ID" value="MBL0370647.1"/>
    <property type="molecule type" value="Genomic_DNA"/>
</dbReference>
<feature type="transmembrane region" description="Helical" evidence="1">
    <location>
        <begin position="51"/>
        <end position="76"/>
    </location>
</feature>
<protein>
    <recommendedName>
        <fullName evidence="4">Holin-X, holin superfamily III</fullName>
    </recommendedName>
</protein>
<reference evidence="2" key="1">
    <citation type="submission" date="2021-01" db="EMBL/GenBank/DDBJ databases">
        <title>Rhizobium sp. strain KVB221 16S ribosomal RNA gene Genome sequencing and assembly.</title>
        <authorList>
            <person name="Kang M."/>
        </authorList>
    </citation>
    <scope>NUCLEOTIDE SEQUENCE</scope>
    <source>
        <strain evidence="2">KVB221</strain>
    </source>
</reference>
<dbReference type="Proteomes" id="UP000633219">
    <property type="component" value="Unassembled WGS sequence"/>
</dbReference>
<feature type="transmembrane region" description="Helical" evidence="1">
    <location>
        <begin position="20"/>
        <end position="45"/>
    </location>
</feature>